<feature type="domain" description="AB hydrolase-1" evidence="1">
    <location>
        <begin position="22"/>
        <end position="247"/>
    </location>
</feature>
<evidence type="ECO:0000313" key="3">
    <source>
        <dbReference type="EMBL" id="QXL89506.1"/>
    </source>
</evidence>
<dbReference type="PRINTS" id="PR00412">
    <property type="entry name" value="EPOXHYDRLASE"/>
</dbReference>
<reference evidence="3 4" key="1">
    <citation type="submission" date="2021-07" db="EMBL/GenBank/DDBJ databases">
        <title>Karlodiniumbacter phycospheric gen. nov., sp. nov., a phycosphere bacterium isolated from karlodinium veneficum.</title>
        <authorList>
            <person name="Peng Y."/>
            <person name="Jiang L."/>
            <person name="Lee J."/>
        </authorList>
    </citation>
    <scope>NUCLEOTIDE SEQUENCE</scope>
    <source>
        <strain evidence="3 4">N5</strain>
    </source>
</reference>
<dbReference type="PANTHER" id="PTHR43798">
    <property type="entry name" value="MONOACYLGLYCEROL LIPASE"/>
    <property type="match status" value="1"/>
</dbReference>
<sequence length="261" mass="27667">MSRVDLGGRVLNTRVDGKGDQWIILSNSLGADLSMWDDQIASLTARYKVLRYDTRGHGGSDTPGAMATFADLNGDVIALMDHFKIEKAAFMGLSMGGMTGMGLAVDHADRITRVVCADARADAPEPFRANWDARIAAIEAGGLEAIVDGTLASWLTEDWRAANPDRVAQIRAMVLANDPQGYIACCHALKGLDCLRRLPEAKVPILFVGGDQDMGAAPAVMQAMADATPGGVYTQIPNAAHVANINAPEAFNAAIAEFLGL</sequence>
<dbReference type="InterPro" id="IPR029058">
    <property type="entry name" value="AB_hydrolase_fold"/>
</dbReference>
<dbReference type="AlphaFoldDB" id="A0A975TZ94"/>
<evidence type="ECO:0000313" key="4">
    <source>
        <dbReference type="Proteomes" id="UP000693972"/>
    </source>
</evidence>
<evidence type="ECO:0000259" key="1">
    <source>
        <dbReference type="Pfam" id="PF00561"/>
    </source>
</evidence>
<dbReference type="InterPro" id="IPR026968">
    <property type="entry name" value="PcaD/CatD"/>
</dbReference>
<dbReference type="GO" id="GO:0047570">
    <property type="term" value="F:3-oxoadipate enol-lactonase activity"/>
    <property type="evidence" value="ECO:0007669"/>
    <property type="project" value="UniProtKB-EC"/>
</dbReference>
<dbReference type="RefSeq" id="WP_257892542.1">
    <property type="nucleotide sequence ID" value="NZ_JAIMBW010000001.1"/>
</dbReference>
<dbReference type="SUPFAM" id="SSF53474">
    <property type="entry name" value="alpha/beta-Hydrolases"/>
    <property type="match status" value="1"/>
</dbReference>
<organism evidence="3">
    <name type="scientific">Gymnodinialimonas phycosphaerae</name>
    <dbReference type="NCBI Taxonomy" id="2841589"/>
    <lineage>
        <taxon>Bacteria</taxon>
        <taxon>Pseudomonadati</taxon>
        <taxon>Pseudomonadota</taxon>
        <taxon>Alphaproteobacteria</taxon>
        <taxon>Rhodobacterales</taxon>
        <taxon>Paracoccaceae</taxon>
        <taxon>Gymnodinialimonas</taxon>
    </lineage>
</organism>
<dbReference type="Gene3D" id="3.40.50.1820">
    <property type="entry name" value="alpha/beta hydrolase"/>
    <property type="match status" value="1"/>
</dbReference>
<dbReference type="PRINTS" id="PR00111">
    <property type="entry name" value="ABHYDROLASE"/>
</dbReference>
<accession>A0A975TZ94</accession>
<dbReference type="EMBL" id="JAIMBW010000001">
    <property type="protein sequence ID" value="MBY4892780.1"/>
    <property type="molecule type" value="Genomic_DNA"/>
</dbReference>
<protein>
    <submittedName>
        <fullName evidence="3">3-oxoadipate enol-lactonase</fullName>
        <ecNumber evidence="3">3.1.1.24</ecNumber>
    </submittedName>
</protein>
<dbReference type="InterPro" id="IPR000639">
    <property type="entry name" value="Epox_hydrolase-like"/>
</dbReference>
<keyword evidence="4" id="KW-1185">Reference proteome</keyword>
<dbReference type="EC" id="3.1.1.24" evidence="3"/>
<dbReference type="InterPro" id="IPR050266">
    <property type="entry name" value="AB_hydrolase_sf"/>
</dbReference>
<dbReference type="Proteomes" id="UP000693972">
    <property type="component" value="Unassembled WGS sequence"/>
</dbReference>
<keyword evidence="3" id="KW-0378">Hydrolase</keyword>
<proteinExistence type="predicted"/>
<dbReference type="PANTHER" id="PTHR43798:SF29">
    <property type="entry name" value="AB HYDROLASE-1 DOMAIN-CONTAINING PROTEIN"/>
    <property type="match status" value="1"/>
</dbReference>
<evidence type="ECO:0000313" key="2">
    <source>
        <dbReference type="EMBL" id="MBY4892780.1"/>
    </source>
</evidence>
<dbReference type="NCBIfam" id="TIGR02427">
    <property type="entry name" value="protocat_pcaD"/>
    <property type="match status" value="1"/>
</dbReference>
<name>A0A975TZ94_9RHOB</name>
<dbReference type="EMBL" id="CP078073">
    <property type="protein sequence ID" value="QXL89506.1"/>
    <property type="molecule type" value="Genomic_DNA"/>
</dbReference>
<gene>
    <name evidence="3" type="primary">pcaD</name>
    <name evidence="2" type="ORF">KUL25_08390</name>
    <name evidence="3" type="ORF">KUL25_08395</name>
</gene>
<dbReference type="Pfam" id="PF00561">
    <property type="entry name" value="Abhydrolase_1"/>
    <property type="match status" value="1"/>
</dbReference>
<dbReference type="GO" id="GO:0042952">
    <property type="term" value="P:beta-ketoadipate pathway"/>
    <property type="evidence" value="ECO:0007669"/>
    <property type="project" value="InterPro"/>
</dbReference>
<dbReference type="InterPro" id="IPR000073">
    <property type="entry name" value="AB_hydrolase_1"/>
</dbReference>